<accession>A0ABP7C3S2</accession>
<evidence type="ECO:0000313" key="3">
    <source>
        <dbReference type="Proteomes" id="UP001500752"/>
    </source>
</evidence>
<keyword evidence="3" id="KW-1185">Reference proteome</keyword>
<dbReference type="Gene3D" id="3.40.50.360">
    <property type="match status" value="1"/>
</dbReference>
<sequence length="197" mass="21278">MTLNIGIILGSTRPGRKGADVAAWVHARAAERTDARYELIDLADFGLPHLDEPGGGAPYRHQHTRDWSAKISEFDGYVFVTPEYNHSVPSALKGAIDFLNVEWHNKAAGLVSYGGSAGGSRAAEHLRQILATLQVATVATQVSLPFATEFERGTDFRPGAYQLPYLAEMFSQVVAWSGALRALRVPDEELAASLTAG</sequence>
<dbReference type="SUPFAM" id="SSF52218">
    <property type="entry name" value="Flavoproteins"/>
    <property type="match status" value="1"/>
</dbReference>
<comment type="caution">
    <text evidence="2">The sequence shown here is derived from an EMBL/GenBank/DDBJ whole genome shotgun (WGS) entry which is preliminary data.</text>
</comment>
<dbReference type="InterPro" id="IPR005025">
    <property type="entry name" value="FMN_Rdtase-like_dom"/>
</dbReference>
<reference evidence="3" key="1">
    <citation type="journal article" date="2019" name="Int. J. Syst. Evol. Microbiol.">
        <title>The Global Catalogue of Microorganisms (GCM) 10K type strain sequencing project: providing services to taxonomists for standard genome sequencing and annotation.</title>
        <authorList>
            <consortium name="The Broad Institute Genomics Platform"/>
            <consortium name="The Broad Institute Genome Sequencing Center for Infectious Disease"/>
            <person name="Wu L."/>
            <person name="Ma J."/>
        </authorList>
    </citation>
    <scope>NUCLEOTIDE SEQUENCE [LARGE SCALE GENOMIC DNA]</scope>
    <source>
        <strain evidence="3">JCM 30742</strain>
    </source>
</reference>
<dbReference type="RefSeq" id="WP_345149528.1">
    <property type="nucleotide sequence ID" value="NZ_BAABEO010000009.1"/>
</dbReference>
<protein>
    <recommendedName>
        <fullName evidence="1">NADPH-dependent FMN reductase-like domain-containing protein</fullName>
    </recommendedName>
</protein>
<gene>
    <name evidence="2" type="ORF">GCM10023081_13750</name>
</gene>
<dbReference type="Pfam" id="PF03358">
    <property type="entry name" value="FMN_red"/>
    <property type="match status" value="1"/>
</dbReference>
<organism evidence="2 3">
    <name type="scientific">Arthrobacter ginkgonis</name>
    <dbReference type="NCBI Taxonomy" id="1630594"/>
    <lineage>
        <taxon>Bacteria</taxon>
        <taxon>Bacillati</taxon>
        <taxon>Actinomycetota</taxon>
        <taxon>Actinomycetes</taxon>
        <taxon>Micrococcales</taxon>
        <taxon>Micrococcaceae</taxon>
        <taxon>Arthrobacter</taxon>
    </lineage>
</organism>
<dbReference type="InterPro" id="IPR050712">
    <property type="entry name" value="NAD(P)H-dep_reductase"/>
</dbReference>
<dbReference type="PANTHER" id="PTHR30543:SF21">
    <property type="entry name" value="NAD(P)H-DEPENDENT FMN REDUCTASE LOT6"/>
    <property type="match status" value="1"/>
</dbReference>
<evidence type="ECO:0000313" key="2">
    <source>
        <dbReference type="EMBL" id="GAA3676698.1"/>
    </source>
</evidence>
<dbReference type="EMBL" id="BAABEO010000009">
    <property type="protein sequence ID" value="GAA3676698.1"/>
    <property type="molecule type" value="Genomic_DNA"/>
</dbReference>
<evidence type="ECO:0000259" key="1">
    <source>
        <dbReference type="Pfam" id="PF03358"/>
    </source>
</evidence>
<proteinExistence type="predicted"/>
<dbReference type="PANTHER" id="PTHR30543">
    <property type="entry name" value="CHROMATE REDUCTASE"/>
    <property type="match status" value="1"/>
</dbReference>
<name>A0ABP7C3S2_9MICC</name>
<dbReference type="Proteomes" id="UP001500752">
    <property type="component" value="Unassembled WGS sequence"/>
</dbReference>
<dbReference type="InterPro" id="IPR029039">
    <property type="entry name" value="Flavoprotein-like_sf"/>
</dbReference>
<feature type="domain" description="NADPH-dependent FMN reductase-like" evidence="1">
    <location>
        <begin position="4"/>
        <end position="148"/>
    </location>
</feature>